<dbReference type="Gene3D" id="1.10.150.20">
    <property type="entry name" value="5' to 3' exonuclease, C-terminal subdomain"/>
    <property type="match status" value="1"/>
</dbReference>
<keyword evidence="3 7" id="KW-0228">DNA excision</keyword>
<evidence type="ECO:0000256" key="5">
    <source>
        <dbReference type="ARBA" id="ARBA00023204"/>
    </source>
</evidence>
<evidence type="ECO:0000256" key="3">
    <source>
        <dbReference type="ARBA" id="ARBA00022769"/>
    </source>
</evidence>
<evidence type="ECO:0000256" key="6">
    <source>
        <dbReference type="ARBA" id="ARBA00023236"/>
    </source>
</evidence>
<feature type="domain" description="UvrC family homology region profile" evidence="9">
    <location>
        <begin position="263"/>
        <end position="479"/>
    </location>
</feature>
<dbReference type="Pfam" id="PF08459">
    <property type="entry name" value="UvrC_RNaseH_dom"/>
    <property type="match status" value="1"/>
</dbReference>
<dbReference type="Gene3D" id="3.40.1440.10">
    <property type="entry name" value="GIY-YIG endonuclease"/>
    <property type="match status" value="1"/>
</dbReference>
<dbReference type="PROSITE" id="PS50164">
    <property type="entry name" value="GIY_YIG"/>
    <property type="match status" value="1"/>
</dbReference>
<organism evidence="10 11">
    <name type="scientific">Fibrella forsythiae</name>
    <dbReference type="NCBI Taxonomy" id="2817061"/>
    <lineage>
        <taxon>Bacteria</taxon>
        <taxon>Pseudomonadati</taxon>
        <taxon>Bacteroidota</taxon>
        <taxon>Cytophagia</taxon>
        <taxon>Cytophagales</taxon>
        <taxon>Spirosomataceae</taxon>
        <taxon>Fibrella</taxon>
    </lineage>
</organism>
<gene>
    <name evidence="7" type="primary">uvrC</name>
    <name evidence="10" type="ORF">J2I46_05865</name>
</gene>
<evidence type="ECO:0000256" key="7">
    <source>
        <dbReference type="HAMAP-Rule" id="MF_00203"/>
    </source>
</evidence>
<keyword evidence="11" id="KW-1185">Reference proteome</keyword>
<keyword evidence="5 7" id="KW-0234">DNA repair</keyword>
<dbReference type="InterPro" id="IPR001162">
    <property type="entry name" value="UvrC_RNase_H_dom"/>
</dbReference>
<dbReference type="CDD" id="cd10434">
    <property type="entry name" value="GIY-YIG_UvrC_Cho"/>
    <property type="match status" value="1"/>
</dbReference>
<dbReference type="EMBL" id="JAFMYW010000001">
    <property type="protein sequence ID" value="MBO0948100.1"/>
    <property type="molecule type" value="Genomic_DNA"/>
</dbReference>
<dbReference type="InterPro" id="IPR004791">
    <property type="entry name" value="UvrC"/>
</dbReference>
<name>A0ABS3JDN2_9BACT</name>
<dbReference type="PROSITE" id="PS50165">
    <property type="entry name" value="UVRC"/>
    <property type="match status" value="1"/>
</dbReference>
<dbReference type="Proteomes" id="UP000664628">
    <property type="component" value="Unassembled WGS sequence"/>
</dbReference>
<reference evidence="10 11" key="1">
    <citation type="submission" date="2021-03" db="EMBL/GenBank/DDBJ databases">
        <title>Fibrella sp. HMF5405 genome sequencing and assembly.</title>
        <authorList>
            <person name="Kang H."/>
            <person name="Kim H."/>
            <person name="Bae S."/>
            <person name="Joh K."/>
        </authorList>
    </citation>
    <scope>NUCLEOTIDE SEQUENCE [LARGE SCALE GENOMIC DNA]</scope>
    <source>
        <strain evidence="10 11">HMF5405</strain>
    </source>
</reference>
<protein>
    <recommendedName>
        <fullName evidence="7">UvrABC system protein C</fullName>
        <shortName evidence="7">Protein UvrC</shortName>
    </recommendedName>
    <alternativeName>
        <fullName evidence="7">Excinuclease ABC subunit C</fullName>
    </alternativeName>
</protein>
<evidence type="ECO:0000259" key="8">
    <source>
        <dbReference type="PROSITE" id="PS50164"/>
    </source>
</evidence>
<dbReference type="InterPro" id="IPR038476">
    <property type="entry name" value="UvrC_RNase_H_dom_sf"/>
</dbReference>
<comment type="caution">
    <text evidence="10">The sequence shown here is derived from an EMBL/GenBank/DDBJ whole genome shotgun (WGS) entry which is preliminary data.</text>
</comment>
<proteinExistence type="inferred from homology"/>
<keyword evidence="4 7" id="KW-0267">Excision nuclease</keyword>
<evidence type="ECO:0000313" key="10">
    <source>
        <dbReference type="EMBL" id="MBO0948100.1"/>
    </source>
</evidence>
<keyword evidence="1 7" id="KW-0963">Cytoplasm</keyword>
<dbReference type="PANTHER" id="PTHR30562">
    <property type="entry name" value="UVRC/OXIDOREDUCTASE"/>
    <property type="match status" value="1"/>
</dbReference>
<dbReference type="InterPro" id="IPR035901">
    <property type="entry name" value="GIY-YIG_endonuc_sf"/>
</dbReference>
<dbReference type="InterPro" id="IPR000305">
    <property type="entry name" value="GIY-YIG_endonuc"/>
</dbReference>
<comment type="subcellular location">
    <subcellularLocation>
        <location evidence="7">Cytoplasm</location>
    </subcellularLocation>
</comment>
<dbReference type="SUPFAM" id="SSF82771">
    <property type="entry name" value="GIY-YIG endonuclease"/>
    <property type="match status" value="1"/>
</dbReference>
<comment type="subunit">
    <text evidence="7">Interacts with UvrB in an incision complex.</text>
</comment>
<evidence type="ECO:0000313" key="11">
    <source>
        <dbReference type="Proteomes" id="UP000664628"/>
    </source>
</evidence>
<sequence>MPEFDYKKELARVPHEPGVYRYFDATGEVIYVGKAKDLKNRVSSYFVKSNQHDRKTQRLVSQIRKIEFTIVHTEFDALLLENQLIKRYQPRYNILLRDDKTYPFICVTNEHFPRVVTTRRIERGQGTYYGPFANLKPMYTVLEMFSQLFTLRTCNYNLAPENIEAGKYKVCLEYHIGNCKGPCEGKQAEADYDSDIEQIHAILKGQLKPAQDYFRNRMVEAAGTMAFEQAQQYKDKLDVIQRFQSKSTVVNPKIADADVFTIASDEVAAYINFMKVVNGTIIQTHTVEIKKKLEEADADLLAMMIIEFRDQYGSQAKEIITNIPLDTDLKAEVTVPQIGDKRKLMDMSLKNVLYFRRERQDRAAAEATASSSKKDRVLIKLKQDLQLKNLPHRIECFDNSNIQGTNPVSAMVCFIDGKPANKEYRHYSIKTVIGPNDFASMHEVVTRRYTRMLEEKGPLPDLIIIDGGKGQLSAACDALKALNLYGQIPIIGIAKRLEEIYFPEDTLPLYLDKRSESLKLIQRCRDEAHRFGITHHRDKRSKNSLISELEGIEGIGQKTAGKLLTHFKGVKKIREADVAAIAELIGEDKAQKVKAYFSAQEQDV</sequence>
<keyword evidence="6 7" id="KW-0742">SOS response</keyword>
<dbReference type="PANTHER" id="PTHR30562:SF1">
    <property type="entry name" value="UVRABC SYSTEM PROTEIN C"/>
    <property type="match status" value="1"/>
</dbReference>
<dbReference type="InterPro" id="IPR036876">
    <property type="entry name" value="UVR_dom_sf"/>
</dbReference>
<dbReference type="InterPro" id="IPR010994">
    <property type="entry name" value="RuvA_2-like"/>
</dbReference>
<dbReference type="SUPFAM" id="SSF46600">
    <property type="entry name" value="C-terminal UvrC-binding domain of UvrB"/>
    <property type="match status" value="1"/>
</dbReference>
<evidence type="ECO:0000256" key="2">
    <source>
        <dbReference type="ARBA" id="ARBA00022763"/>
    </source>
</evidence>
<dbReference type="Pfam" id="PF14520">
    <property type="entry name" value="HHH_5"/>
    <property type="match status" value="1"/>
</dbReference>
<dbReference type="Gene3D" id="3.30.420.340">
    <property type="entry name" value="UvrC, RNAse H endonuclease domain"/>
    <property type="match status" value="1"/>
</dbReference>
<dbReference type="SUPFAM" id="SSF47781">
    <property type="entry name" value="RuvA domain 2-like"/>
    <property type="match status" value="1"/>
</dbReference>
<dbReference type="RefSeq" id="WP_207328016.1">
    <property type="nucleotide sequence ID" value="NZ_JAFMYW010000001.1"/>
</dbReference>
<accession>A0ABS3JDN2</accession>
<evidence type="ECO:0000256" key="4">
    <source>
        <dbReference type="ARBA" id="ARBA00022881"/>
    </source>
</evidence>
<comment type="similarity">
    <text evidence="7">Belongs to the UvrC family.</text>
</comment>
<dbReference type="NCBIfam" id="TIGR00194">
    <property type="entry name" value="uvrC"/>
    <property type="match status" value="1"/>
</dbReference>
<comment type="function">
    <text evidence="7">The UvrABC repair system catalyzes the recognition and processing of DNA lesions. UvrC both incises the 5' and 3' sides of the lesion. The N-terminal half is responsible for the 3' incision and the C-terminal half is responsible for the 5' incision.</text>
</comment>
<dbReference type="Pfam" id="PF01541">
    <property type="entry name" value="GIY-YIG"/>
    <property type="match status" value="1"/>
</dbReference>
<feature type="domain" description="GIY-YIG" evidence="8">
    <location>
        <begin position="15"/>
        <end position="94"/>
    </location>
</feature>
<dbReference type="InterPro" id="IPR050066">
    <property type="entry name" value="UvrABC_protein_C"/>
</dbReference>
<dbReference type="HAMAP" id="MF_00203">
    <property type="entry name" value="UvrC"/>
    <property type="match status" value="1"/>
</dbReference>
<evidence type="ECO:0000259" key="9">
    <source>
        <dbReference type="PROSITE" id="PS50165"/>
    </source>
</evidence>
<dbReference type="InterPro" id="IPR047296">
    <property type="entry name" value="GIY-YIG_UvrC_Cho"/>
</dbReference>
<evidence type="ECO:0000256" key="1">
    <source>
        <dbReference type="ARBA" id="ARBA00022490"/>
    </source>
</evidence>
<dbReference type="Pfam" id="PF22920">
    <property type="entry name" value="UvrC_RNaseH"/>
    <property type="match status" value="1"/>
</dbReference>
<keyword evidence="2 7" id="KW-0227">DNA damage</keyword>
<dbReference type="SMART" id="SM00465">
    <property type="entry name" value="GIYc"/>
    <property type="match status" value="1"/>
</dbReference>